<accession>A0A9W6KTB2</accession>
<dbReference type="Proteomes" id="UP001143480">
    <property type="component" value="Unassembled WGS sequence"/>
</dbReference>
<evidence type="ECO:0000256" key="1">
    <source>
        <dbReference type="SAM" id="MobiDB-lite"/>
    </source>
</evidence>
<comment type="caution">
    <text evidence="2">The sequence shown here is derived from an EMBL/GenBank/DDBJ whole genome shotgun (WGS) entry which is preliminary data.</text>
</comment>
<dbReference type="EMBL" id="BSFP01000070">
    <property type="protein sequence ID" value="GLL06304.1"/>
    <property type="molecule type" value="Genomic_DNA"/>
</dbReference>
<keyword evidence="3" id="KW-1185">Reference proteome</keyword>
<dbReference type="AlphaFoldDB" id="A0A9W6KTB2"/>
<reference evidence="2" key="2">
    <citation type="submission" date="2023-01" db="EMBL/GenBank/DDBJ databases">
        <authorList>
            <person name="Sun Q."/>
            <person name="Evtushenko L."/>
        </authorList>
    </citation>
    <scope>NUCLEOTIDE SEQUENCE</scope>
    <source>
        <strain evidence="2">VKM Ac-1321</strain>
    </source>
</reference>
<organism evidence="2 3">
    <name type="scientific">Dactylosporangium matsuzakiense</name>
    <dbReference type="NCBI Taxonomy" id="53360"/>
    <lineage>
        <taxon>Bacteria</taxon>
        <taxon>Bacillati</taxon>
        <taxon>Actinomycetota</taxon>
        <taxon>Actinomycetes</taxon>
        <taxon>Micromonosporales</taxon>
        <taxon>Micromonosporaceae</taxon>
        <taxon>Dactylosporangium</taxon>
    </lineage>
</organism>
<name>A0A9W6KTB2_9ACTN</name>
<protein>
    <submittedName>
        <fullName evidence="2">Uncharacterized protein</fullName>
    </submittedName>
</protein>
<feature type="region of interest" description="Disordered" evidence="1">
    <location>
        <begin position="47"/>
        <end position="107"/>
    </location>
</feature>
<feature type="compositionally biased region" description="Acidic residues" evidence="1">
    <location>
        <begin position="54"/>
        <end position="65"/>
    </location>
</feature>
<evidence type="ECO:0000313" key="2">
    <source>
        <dbReference type="EMBL" id="GLL06304.1"/>
    </source>
</evidence>
<evidence type="ECO:0000313" key="3">
    <source>
        <dbReference type="Proteomes" id="UP001143480"/>
    </source>
</evidence>
<sequence length="107" mass="10846">MAFQPPVMVCPPGSVNTSDQCPIAVEPVLVMVMELVRPLFQALMTSVTRQAADPPDDGGGDETGGDETGGVDEAGGEEGGVDEGGGLLAPSRPRNAMAYASCPDIGN</sequence>
<gene>
    <name evidence="2" type="ORF">GCM10017581_080530</name>
</gene>
<proteinExistence type="predicted"/>
<reference evidence="2" key="1">
    <citation type="journal article" date="2014" name="Int. J. Syst. Evol. Microbiol.">
        <title>Complete genome sequence of Corynebacterium casei LMG S-19264T (=DSM 44701T), isolated from a smear-ripened cheese.</title>
        <authorList>
            <consortium name="US DOE Joint Genome Institute (JGI-PGF)"/>
            <person name="Walter F."/>
            <person name="Albersmeier A."/>
            <person name="Kalinowski J."/>
            <person name="Ruckert C."/>
        </authorList>
    </citation>
    <scope>NUCLEOTIDE SEQUENCE</scope>
    <source>
        <strain evidence="2">VKM Ac-1321</strain>
    </source>
</reference>